<reference evidence="1" key="1">
    <citation type="submission" date="2020-05" db="EMBL/GenBank/DDBJ databases">
        <title>Phylogenomic resolution of chytrid fungi.</title>
        <authorList>
            <person name="Stajich J.E."/>
            <person name="Amses K."/>
            <person name="Simmons R."/>
            <person name="Seto K."/>
            <person name="Myers J."/>
            <person name="Bonds A."/>
            <person name="Quandt C.A."/>
            <person name="Barry K."/>
            <person name="Liu P."/>
            <person name="Grigoriev I."/>
            <person name="Longcore J.E."/>
            <person name="James T.Y."/>
        </authorList>
    </citation>
    <scope>NUCLEOTIDE SEQUENCE</scope>
    <source>
        <strain evidence="1">JEL0379</strain>
    </source>
</reference>
<gene>
    <name evidence="1" type="ORF">HDU87_008539</name>
</gene>
<keyword evidence="2" id="KW-1185">Reference proteome</keyword>
<dbReference type="AlphaFoldDB" id="A0AAD5XPZ7"/>
<comment type="caution">
    <text evidence="1">The sequence shown here is derived from an EMBL/GenBank/DDBJ whole genome shotgun (WGS) entry which is preliminary data.</text>
</comment>
<accession>A0AAD5XPZ7</accession>
<protein>
    <submittedName>
        <fullName evidence="1">Uncharacterized protein</fullName>
    </submittedName>
</protein>
<organism evidence="1 2">
    <name type="scientific">Geranomyces variabilis</name>
    <dbReference type="NCBI Taxonomy" id="109894"/>
    <lineage>
        <taxon>Eukaryota</taxon>
        <taxon>Fungi</taxon>
        <taxon>Fungi incertae sedis</taxon>
        <taxon>Chytridiomycota</taxon>
        <taxon>Chytridiomycota incertae sedis</taxon>
        <taxon>Chytridiomycetes</taxon>
        <taxon>Spizellomycetales</taxon>
        <taxon>Powellomycetaceae</taxon>
        <taxon>Geranomyces</taxon>
    </lineage>
</organism>
<dbReference type="EMBL" id="JADGJQ010000009">
    <property type="protein sequence ID" value="KAJ3182375.1"/>
    <property type="molecule type" value="Genomic_DNA"/>
</dbReference>
<name>A0AAD5XPZ7_9FUNG</name>
<proteinExistence type="predicted"/>
<dbReference type="Proteomes" id="UP001212152">
    <property type="component" value="Unassembled WGS sequence"/>
</dbReference>
<evidence type="ECO:0000313" key="2">
    <source>
        <dbReference type="Proteomes" id="UP001212152"/>
    </source>
</evidence>
<sequence length="108" mass="11904">MGNLDETRVQVLVNVARSLAVLSEYIGQARVSTLVQVARQLEIDIAYQAFELDRIAVDGKRVATDIEPFEQESVMIAKAIHSLAVAFVLELWHGQGAIGEFLVDILLP</sequence>
<evidence type="ECO:0000313" key="1">
    <source>
        <dbReference type="EMBL" id="KAJ3182375.1"/>
    </source>
</evidence>